<feature type="domain" description="HSac2" evidence="2">
    <location>
        <begin position="1"/>
        <end position="119"/>
    </location>
</feature>
<evidence type="ECO:0000313" key="3">
    <source>
        <dbReference type="EMBL" id="KAK0141843.1"/>
    </source>
</evidence>
<dbReference type="AlphaFoldDB" id="A0AA47NYU0"/>
<gene>
    <name evidence="3" type="primary">TPRG1</name>
    <name evidence="3" type="ORF">N1851_020490</name>
</gene>
<dbReference type="PANTHER" id="PTHR31108:SF6">
    <property type="entry name" value="TUMOR PROTEIN P63-REGULATED GENE 1 PROTEIN"/>
    <property type="match status" value="1"/>
</dbReference>
<proteinExistence type="inferred from homology"/>
<dbReference type="EMBL" id="JAOPHQ010003730">
    <property type="protein sequence ID" value="KAK0141843.1"/>
    <property type="molecule type" value="Genomic_DNA"/>
</dbReference>
<dbReference type="InterPro" id="IPR022158">
    <property type="entry name" value="Inositol_phosphatase"/>
</dbReference>
<evidence type="ECO:0000313" key="4">
    <source>
        <dbReference type="Proteomes" id="UP001174136"/>
    </source>
</evidence>
<sequence length="230" mass="26667">MDKCRVDHWNNERERVVAICDRSLLVCKYDFVMLNCERIHRIPLNFVDRISHGAFCFPKHSLISGLVSTETACSEQPITVLTASKLVHENRQILDYRLKQKNKQFENKQFDSTGGSSVMRPQWRIMDNLITKSYNAAARMGRNENSLSHLVLALSQSMQASGADPTTQSLSNYQCVKFIHEDLEMIYSPYFFHHITNCKLKSMRRAMPHHDVWEEIFESSCHPTVAPEHH</sequence>
<keyword evidence="4" id="KW-1185">Reference proteome</keyword>
<dbReference type="PANTHER" id="PTHR31108">
    <property type="entry name" value="TUMOR PROTEIN P63-REGULATED GENE 1-LIKE PROTEIN"/>
    <property type="match status" value="1"/>
</dbReference>
<comment type="similarity">
    <text evidence="1">Belongs to the TPRG1 family.</text>
</comment>
<dbReference type="InterPro" id="IPR040242">
    <property type="entry name" value="TPRG1-like"/>
</dbReference>
<accession>A0AA47NYU0</accession>
<dbReference type="Pfam" id="PF12456">
    <property type="entry name" value="hSac2"/>
    <property type="match status" value="1"/>
</dbReference>
<dbReference type="GO" id="GO:0005737">
    <property type="term" value="C:cytoplasm"/>
    <property type="evidence" value="ECO:0007669"/>
    <property type="project" value="TreeGrafter"/>
</dbReference>
<evidence type="ECO:0000256" key="1">
    <source>
        <dbReference type="ARBA" id="ARBA00009163"/>
    </source>
</evidence>
<organism evidence="3 4">
    <name type="scientific">Merluccius polli</name>
    <name type="common">Benguela hake</name>
    <name type="synonym">Merluccius cadenati</name>
    <dbReference type="NCBI Taxonomy" id="89951"/>
    <lineage>
        <taxon>Eukaryota</taxon>
        <taxon>Metazoa</taxon>
        <taxon>Chordata</taxon>
        <taxon>Craniata</taxon>
        <taxon>Vertebrata</taxon>
        <taxon>Euteleostomi</taxon>
        <taxon>Actinopterygii</taxon>
        <taxon>Neopterygii</taxon>
        <taxon>Teleostei</taxon>
        <taxon>Neoteleostei</taxon>
        <taxon>Acanthomorphata</taxon>
        <taxon>Zeiogadaria</taxon>
        <taxon>Gadariae</taxon>
        <taxon>Gadiformes</taxon>
        <taxon>Gadoidei</taxon>
        <taxon>Merlucciidae</taxon>
        <taxon>Merluccius</taxon>
    </lineage>
</organism>
<reference evidence="3" key="1">
    <citation type="journal article" date="2023" name="Front. Mar. Sci.">
        <title>A new Merluccius polli reference genome to investigate the effects of global change in West African waters.</title>
        <authorList>
            <person name="Mateo J.L."/>
            <person name="Blanco-Fernandez C."/>
            <person name="Garcia-Vazquez E."/>
            <person name="Machado-Schiaffino G."/>
        </authorList>
    </citation>
    <scope>NUCLEOTIDE SEQUENCE</scope>
    <source>
        <strain evidence="3">C29</strain>
        <tissue evidence="3">Fin</tissue>
    </source>
</reference>
<protein>
    <submittedName>
        <fullName evidence="3">Tumor protein p63-regulated gene 1 protein</fullName>
    </submittedName>
</protein>
<name>A0AA47NYU0_MERPO</name>
<evidence type="ECO:0000259" key="2">
    <source>
        <dbReference type="PROSITE" id="PS51791"/>
    </source>
</evidence>
<dbReference type="Proteomes" id="UP001174136">
    <property type="component" value="Unassembled WGS sequence"/>
</dbReference>
<dbReference type="InterPro" id="IPR034753">
    <property type="entry name" value="hSac2"/>
</dbReference>
<comment type="caution">
    <text evidence="3">The sequence shown here is derived from an EMBL/GenBank/DDBJ whole genome shotgun (WGS) entry which is preliminary data.</text>
</comment>
<dbReference type="PROSITE" id="PS51791">
    <property type="entry name" value="HSAC2"/>
    <property type="match status" value="1"/>
</dbReference>